<dbReference type="AlphaFoldDB" id="A0A6J4QSY4"/>
<accession>A0A6J4QSY4</accession>
<protein>
    <submittedName>
        <fullName evidence="1">Uncharacterized protein</fullName>
    </submittedName>
</protein>
<evidence type="ECO:0000313" key="1">
    <source>
        <dbReference type="EMBL" id="CAA9451067.1"/>
    </source>
</evidence>
<dbReference type="EMBL" id="CADCVB010000223">
    <property type="protein sequence ID" value="CAA9451067.1"/>
    <property type="molecule type" value="Genomic_DNA"/>
</dbReference>
<gene>
    <name evidence="1" type="ORF">AVDCRST_MAG78-3403</name>
</gene>
<proteinExistence type="predicted"/>
<reference evidence="1" key="1">
    <citation type="submission" date="2020-02" db="EMBL/GenBank/DDBJ databases">
        <authorList>
            <person name="Meier V. D."/>
        </authorList>
    </citation>
    <scope>NUCLEOTIDE SEQUENCE</scope>
    <source>
        <strain evidence="1">AVDCRST_MAG78</strain>
    </source>
</reference>
<sequence>MDKRIFVNGALWVLHSGAHWCHTLERYGFFDTHLHRL</sequence>
<organism evidence="1">
    <name type="scientific">uncultured Rubrobacteraceae bacterium</name>
    <dbReference type="NCBI Taxonomy" id="349277"/>
    <lineage>
        <taxon>Bacteria</taxon>
        <taxon>Bacillati</taxon>
        <taxon>Actinomycetota</taxon>
        <taxon>Rubrobacteria</taxon>
        <taxon>Rubrobacterales</taxon>
        <taxon>Rubrobacteraceae</taxon>
        <taxon>environmental samples</taxon>
    </lineage>
</organism>
<name>A0A6J4QSY4_9ACTN</name>